<evidence type="ECO:0000256" key="6">
    <source>
        <dbReference type="ARBA" id="ARBA00023014"/>
    </source>
</evidence>
<dbReference type="PANTHER" id="PTHR11228:SF34">
    <property type="entry name" value="TUNGSTEN-CONTAINING ALDEHYDE FERREDOXIN OXIDOREDUCTASE COFACTOR MODIFYING PROTEIN"/>
    <property type="match status" value="1"/>
</dbReference>
<dbReference type="InterPro" id="IPR007197">
    <property type="entry name" value="rSAM"/>
</dbReference>
<dbReference type="SFLD" id="SFLDG01387">
    <property type="entry name" value="BtrN-like_SPASM_domain_contain"/>
    <property type="match status" value="1"/>
</dbReference>
<dbReference type="Pfam" id="PF04055">
    <property type="entry name" value="Radical_SAM"/>
    <property type="match status" value="1"/>
</dbReference>
<comment type="caution">
    <text evidence="8">The sequence shown here is derived from an EMBL/GenBank/DDBJ whole genome shotgun (WGS) entry which is preliminary data.</text>
</comment>
<dbReference type="InterPro" id="IPR013785">
    <property type="entry name" value="Aldolase_TIM"/>
</dbReference>
<dbReference type="GO" id="GO:0003824">
    <property type="term" value="F:catalytic activity"/>
    <property type="evidence" value="ECO:0007669"/>
    <property type="project" value="InterPro"/>
</dbReference>
<keyword evidence="4" id="KW-0479">Metal-binding</keyword>
<dbReference type="GO" id="GO:0051536">
    <property type="term" value="F:iron-sulfur cluster binding"/>
    <property type="evidence" value="ECO:0007669"/>
    <property type="project" value="UniProtKB-KW"/>
</dbReference>
<evidence type="ECO:0000256" key="5">
    <source>
        <dbReference type="ARBA" id="ARBA00023004"/>
    </source>
</evidence>
<dbReference type="SFLD" id="SFLDS00029">
    <property type="entry name" value="Radical_SAM"/>
    <property type="match status" value="1"/>
</dbReference>
<evidence type="ECO:0000256" key="3">
    <source>
        <dbReference type="ARBA" id="ARBA00022691"/>
    </source>
</evidence>
<keyword evidence="3" id="KW-0949">S-adenosyl-L-methionine</keyword>
<dbReference type="AlphaFoldDB" id="A0A381CK33"/>
<accession>A0A381CK33</accession>
<dbReference type="Pfam" id="PF13186">
    <property type="entry name" value="SPASM"/>
    <property type="match status" value="1"/>
</dbReference>
<dbReference type="EMBL" id="VOAP01000013">
    <property type="protein sequence ID" value="TWO20618.1"/>
    <property type="molecule type" value="Genomic_DNA"/>
</dbReference>
<evidence type="ECO:0000256" key="2">
    <source>
        <dbReference type="ARBA" id="ARBA00022485"/>
    </source>
</evidence>
<evidence type="ECO:0000313" key="9">
    <source>
        <dbReference type="Proteomes" id="UP000321812"/>
    </source>
</evidence>
<dbReference type="Proteomes" id="UP000321812">
    <property type="component" value="Unassembled WGS sequence"/>
</dbReference>
<gene>
    <name evidence="8" type="ORF">YZ82_04680</name>
</gene>
<dbReference type="SFLD" id="SFLDG01067">
    <property type="entry name" value="SPASM/twitch_domain_containing"/>
    <property type="match status" value="1"/>
</dbReference>
<keyword evidence="5" id="KW-0408">Iron</keyword>
<feature type="domain" description="Radical SAM core" evidence="7">
    <location>
        <begin position="54"/>
        <end position="269"/>
    </location>
</feature>
<protein>
    <submittedName>
        <fullName evidence="8">Radical SAM protein</fullName>
    </submittedName>
</protein>
<dbReference type="InterPro" id="IPR023885">
    <property type="entry name" value="4Fe4S-binding_SPASM_dom"/>
</dbReference>
<keyword evidence="2" id="KW-0004">4Fe-4S</keyword>
<dbReference type="CDD" id="cd21109">
    <property type="entry name" value="SPASM"/>
    <property type="match status" value="1"/>
</dbReference>
<sequence length="358" mass="42445">MGEKYIPINKGHFNLDTEDRVKEFSKKMAVGWEENEYLTYRKEWEDFPKQKIIREYPLQVDLELSSACTLRCPMCYTITDEFKKNVKKSFMDFDLFKKIVDEIAGKVYALRLSWRGESSLHPKFIEAIAYAKDKGIKEVSFLTSGIKLNLDFFKQIVEAKADWITVSIDGVNEIYNSVRKPLKFEETLQKIKDIYNYKRERCIIKPTIKIQTIWPAIRNNPEEYYNTFKDITDLISFNPIIDYLGKDEDIIYEENFSCPQLYERVFVASNGLVHMCNSDEFGKLPIGDAYKESIYDIWHGEKLNKIRKLHSKQDGFKNLEMCKKCFYPRKMQVNEEAYVNNRRILIENYINRKQKIGE</sequence>
<dbReference type="SUPFAM" id="SSF102114">
    <property type="entry name" value="Radical SAM enzymes"/>
    <property type="match status" value="1"/>
</dbReference>
<dbReference type="InterPro" id="IPR034391">
    <property type="entry name" value="AdoMet-like_SPASM_containing"/>
</dbReference>
<comment type="cofactor">
    <cofactor evidence="1">
        <name>[4Fe-4S] cluster</name>
        <dbReference type="ChEBI" id="CHEBI:49883"/>
    </cofactor>
</comment>
<dbReference type="RefSeq" id="WP_034962981.1">
    <property type="nucleotide sequence ID" value="NZ_FPBB01000005.1"/>
</dbReference>
<dbReference type="PROSITE" id="PS51918">
    <property type="entry name" value="RADICAL_SAM"/>
    <property type="match status" value="1"/>
</dbReference>
<dbReference type="Gene3D" id="3.20.20.70">
    <property type="entry name" value="Aldolase class I"/>
    <property type="match status" value="1"/>
</dbReference>
<dbReference type="InterPro" id="IPR058240">
    <property type="entry name" value="rSAM_sf"/>
</dbReference>
<keyword evidence="6" id="KW-0411">Iron-sulfur</keyword>
<reference evidence="8 9" key="1">
    <citation type="submission" date="2019-07" db="EMBL/GenBank/DDBJ databases">
        <title>Rapid identification of Enteric Bacteria from Whole Genome Sequences (WGS) using Average Nucleotide Identity (ANI).</title>
        <authorList>
            <person name="Lane C."/>
        </authorList>
    </citation>
    <scope>NUCLEOTIDE SEQUENCE [LARGE SCALE GENOMIC DNA]</scope>
    <source>
        <strain evidence="8 9">D2411</strain>
    </source>
</reference>
<dbReference type="GO" id="GO:0046872">
    <property type="term" value="F:metal ion binding"/>
    <property type="evidence" value="ECO:0007669"/>
    <property type="project" value="UniProtKB-KW"/>
</dbReference>
<name>A0A381CK33_CAMHY</name>
<evidence type="ECO:0000259" key="7">
    <source>
        <dbReference type="PROSITE" id="PS51918"/>
    </source>
</evidence>
<dbReference type="OrthoDB" id="9772409at2"/>
<dbReference type="PANTHER" id="PTHR11228">
    <property type="entry name" value="RADICAL SAM DOMAIN PROTEIN"/>
    <property type="match status" value="1"/>
</dbReference>
<dbReference type="InterPro" id="IPR050377">
    <property type="entry name" value="Radical_SAM_PqqE_MftC-like"/>
</dbReference>
<organism evidence="8 9">
    <name type="scientific">Campylobacter hyointestinalis</name>
    <dbReference type="NCBI Taxonomy" id="198"/>
    <lineage>
        <taxon>Bacteria</taxon>
        <taxon>Pseudomonadati</taxon>
        <taxon>Campylobacterota</taxon>
        <taxon>Epsilonproteobacteria</taxon>
        <taxon>Campylobacterales</taxon>
        <taxon>Campylobacteraceae</taxon>
        <taxon>Campylobacter</taxon>
    </lineage>
</organism>
<dbReference type="CDD" id="cd01335">
    <property type="entry name" value="Radical_SAM"/>
    <property type="match status" value="1"/>
</dbReference>
<evidence type="ECO:0000256" key="1">
    <source>
        <dbReference type="ARBA" id="ARBA00001966"/>
    </source>
</evidence>
<evidence type="ECO:0000256" key="4">
    <source>
        <dbReference type="ARBA" id="ARBA00022723"/>
    </source>
</evidence>
<proteinExistence type="predicted"/>
<evidence type="ECO:0000313" key="8">
    <source>
        <dbReference type="EMBL" id="TWO20618.1"/>
    </source>
</evidence>